<evidence type="ECO:0000256" key="5">
    <source>
        <dbReference type="ARBA" id="ARBA00049660"/>
    </source>
</evidence>
<keyword evidence="8" id="KW-1185">Reference proteome</keyword>
<evidence type="ECO:0000256" key="1">
    <source>
        <dbReference type="ARBA" id="ARBA00004141"/>
    </source>
</evidence>
<evidence type="ECO:0000256" key="2">
    <source>
        <dbReference type="ARBA" id="ARBA00022692"/>
    </source>
</evidence>
<comment type="subcellular location">
    <subcellularLocation>
        <location evidence="1">Membrane</location>
        <topology evidence="1">Multi-pass membrane protein</topology>
    </subcellularLocation>
</comment>
<keyword evidence="3 6" id="KW-1133">Transmembrane helix</keyword>
<feature type="transmembrane region" description="Helical" evidence="6">
    <location>
        <begin position="130"/>
        <end position="147"/>
    </location>
</feature>
<protein>
    <submittedName>
        <fullName evidence="7">Uncharacterized protein</fullName>
    </submittedName>
</protein>
<comment type="caution">
    <text evidence="7">The sequence shown here is derived from an EMBL/GenBank/DDBJ whole genome shotgun (WGS) entry which is preliminary data.</text>
</comment>
<feature type="non-terminal residue" evidence="7">
    <location>
        <position position="165"/>
    </location>
</feature>
<dbReference type="PANTHER" id="PTHR30520:SF6">
    <property type="entry name" value="FORMATE_NITRATE FAMILY TRANSPORTER (EUROFUNG)"/>
    <property type="match status" value="1"/>
</dbReference>
<feature type="transmembrane region" description="Helical" evidence="6">
    <location>
        <begin position="104"/>
        <end position="124"/>
    </location>
</feature>
<dbReference type="InterPro" id="IPR000292">
    <property type="entry name" value="For/NO2_transpt"/>
</dbReference>
<dbReference type="EMBL" id="JALJOU010000012">
    <property type="protein sequence ID" value="KAK9840802.1"/>
    <property type="molecule type" value="Genomic_DNA"/>
</dbReference>
<reference evidence="7 8" key="1">
    <citation type="journal article" date="2024" name="Nat. Commun.">
        <title>Phylogenomics reveals the evolutionary origins of lichenization in chlorophyte algae.</title>
        <authorList>
            <person name="Puginier C."/>
            <person name="Libourel C."/>
            <person name="Otte J."/>
            <person name="Skaloud P."/>
            <person name="Haon M."/>
            <person name="Grisel S."/>
            <person name="Petersen M."/>
            <person name="Berrin J.G."/>
            <person name="Delaux P.M."/>
            <person name="Dal Grande F."/>
            <person name="Keller J."/>
        </authorList>
    </citation>
    <scope>NUCLEOTIDE SEQUENCE [LARGE SCALE GENOMIC DNA]</scope>
    <source>
        <strain evidence="7 8">SAG 245.80</strain>
    </source>
</reference>
<dbReference type="AlphaFoldDB" id="A0AAW1S4E6"/>
<dbReference type="GO" id="GO:0015499">
    <property type="term" value="F:formate transmembrane transporter activity"/>
    <property type="evidence" value="ECO:0007669"/>
    <property type="project" value="TreeGrafter"/>
</dbReference>
<dbReference type="GO" id="GO:0005886">
    <property type="term" value="C:plasma membrane"/>
    <property type="evidence" value="ECO:0007669"/>
    <property type="project" value="TreeGrafter"/>
</dbReference>
<dbReference type="Gene3D" id="1.20.1080.10">
    <property type="entry name" value="Glycerol uptake facilitator protein"/>
    <property type="match status" value="1"/>
</dbReference>
<organism evidence="7 8">
    <name type="scientific">Elliptochloris bilobata</name>
    <dbReference type="NCBI Taxonomy" id="381761"/>
    <lineage>
        <taxon>Eukaryota</taxon>
        <taxon>Viridiplantae</taxon>
        <taxon>Chlorophyta</taxon>
        <taxon>core chlorophytes</taxon>
        <taxon>Trebouxiophyceae</taxon>
        <taxon>Trebouxiophyceae incertae sedis</taxon>
        <taxon>Elliptochloris clade</taxon>
        <taxon>Elliptochloris</taxon>
    </lineage>
</organism>
<evidence type="ECO:0000313" key="8">
    <source>
        <dbReference type="Proteomes" id="UP001445335"/>
    </source>
</evidence>
<proteinExistence type="inferred from homology"/>
<gene>
    <name evidence="7" type="ORF">WJX81_005718</name>
</gene>
<dbReference type="Proteomes" id="UP001445335">
    <property type="component" value="Unassembled WGS sequence"/>
</dbReference>
<comment type="similarity">
    <text evidence="5">Belongs to the FNT transporter (TC 1.A.16) family.</text>
</comment>
<keyword evidence="4 6" id="KW-0472">Membrane</keyword>
<sequence>MQVDGVGRVQLARTIYNFTDTQDAYYGRLQENNWSLNTDFRGWWGIIDQPNLRTPVIGFLPPPSIYAAVVKVGFYLSFGGALAYSVGGQMPEVKNSDPGLQKLVYGAFGLPFGLAMIGKATFMALLKNWFWSYIGNLAGSLFIVFMVDETLLIHGAAAPSGLANA</sequence>
<dbReference type="PANTHER" id="PTHR30520">
    <property type="entry name" value="FORMATE TRANSPORTER-RELATED"/>
    <property type="match status" value="1"/>
</dbReference>
<feature type="transmembrane region" description="Helical" evidence="6">
    <location>
        <begin position="65"/>
        <end position="84"/>
    </location>
</feature>
<accession>A0AAW1S4E6</accession>
<evidence type="ECO:0000256" key="3">
    <source>
        <dbReference type="ARBA" id="ARBA00022989"/>
    </source>
</evidence>
<dbReference type="InterPro" id="IPR023271">
    <property type="entry name" value="Aquaporin-like"/>
</dbReference>
<evidence type="ECO:0000256" key="6">
    <source>
        <dbReference type="SAM" id="Phobius"/>
    </source>
</evidence>
<evidence type="ECO:0000313" key="7">
    <source>
        <dbReference type="EMBL" id="KAK9840802.1"/>
    </source>
</evidence>
<name>A0AAW1S4E6_9CHLO</name>
<evidence type="ECO:0000256" key="4">
    <source>
        <dbReference type="ARBA" id="ARBA00023136"/>
    </source>
</evidence>
<keyword evidence="2 6" id="KW-0812">Transmembrane</keyword>